<dbReference type="InterPro" id="IPR021866">
    <property type="entry name" value="SpoIIAA-like"/>
</dbReference>
<evidence type="ECO:0000313" key="2">
    <source>
        <dbReference type="Proteomes" id="UP000318590"/>
    </source>
</evidence>
<keyword evidence="2" id="KW-1185">Reference proteome</keyword>
<dbReference type="SUPFAM" id="SSF52091">
    <property type="entry name" value="SpoIIaa-like"/>
    <property type="match status" value="1"/>
</dbReference>
<dbReference type="AlphaFoldDB" id="A0A547Q537"/>
<organism evidence="1 2">
    <name type="scientific">Palleronia caenipelagi</name>
    <dbReference type="NCBI Taxonomy" id="2489174"/>
    <lineage>
        <taxon>Bacteria</taxon>
        <taxon>Pseudomonadati</taxon>
        <taxon>Pseudomonadota</taxon>
        <taxon>Alphaproteobacteria</taxon>
        <taxon>Rhodobacterales</taxon>
        <taxon>Roseobacteraceae</taxon>
        <taxon>Palleronia</taxon>
    </lineage>
</organism>
<reference evidence="1 2" key="1">
    <citation type="submission" date="2019-06" db="EMBL/GenBank/DDBJ databases">
        <title>Paenimaribius caenipelagi gen. nov., sp. nov., isolated from a tidal flat.</title>
        <authorList>
            <person name="Yoon J.-H."/>
        </authorList>
    </citation>
    <scope>NUCLEOTIDE SEQUENCE [LARGE SCALE GENOMIC DNA]</scope>
    <source>
        <strain evidence="1 2">JBTF-M29</strain>
    </source>
</reference>
<dbReference type="InterPro" id="IPR038396">
    <property type="entry name" value="SpoIIAA-like_sf"/>
</dbReference>
<accession>A0A547Q537</accession>
<dbReference type="InterPro" id="IPR036513">
    <property type="entry name" value="STAS_dom_sf"/>
</dbReference>
<sequence length="124" mass="13278">MFTITRPASNRVDISVTGPIDSATMRRALDELIAASDGVTHGQMLYTIPEMVWPSIGAIGVEFAHMPKLFGLLRSFDRCAVLSDTGWIKTIAEVEGAILPGLAIKGFTLSERAEAEVWLSGGSA</sequence>
<dbReference type="Gene3D" id="3.40.50.10600">
    <property type="entry name" value="SpoIIaa-like domains"/>
    <property type="match status" value="1"/>
</dbReference>
<comment type="caution">
    <text evidence="1">The sequence shown here is derived from an EMBL/GenBank/DDBJ whole genome shotgun (WGS) entry which is preliminary data.</text>
</comment>
<name>A0A547Q537_9RHOB</name>
<protein>
    <submittedName>
        <fullName evidence="1">STAS/SEC14 domain-containing protein</fullName>
    </submittedName>
</protein>
<dbReference type="EMBL" id="VFSV01000011">
    <property type="protein sequence ID" value="TRD21496.1"/>
    <property type="molecule type" value="Genomic_DNA"/>
</dbReference>
<dbReference type="OrthoDB" id="7619266at2"/>
<dbReference type="RefSeq" id="WP_142834375.1">
    <property type="nucleotide sequence ID" value="NZ_VFSV01000011.1"/>
</dbReference>
<dbReference type="Pfam" id="PF11964">
    <property type="entry name" value="SpoIIAA-like"/>
    <property type="match status" value="1"/>
</dbReference>
<dbReference type="Proteomes" id="UP000318590">
    <property type="component" value="Unassembled WGS sequence"/>
</dbReference>
<proteinExistence type="predicted"/>
<gene>
    <name evidence="1" type="ORF">FEV53_08415</name>
</gene>
<evidence type="ECO:0000313" key="1">
    <source>
        <dbReference type="EMBL" id="TRD21496.1"/>
    </source>
</evidence>